<keyword evidence="1" id="KW-0472">Membrane</keyword>
<sequence>MSAALTITRNQILVAQKQQKALLDQTADLFDSVIAARTQASSYQSFIQELVSRVNPHFQEIQIIWQVFTAAQRVHGLTEATLAYITVLREECGRRFDGSIDELISRCEQSDLLLGEANRYFAEHPTATFLAHRETLVRDVTRVERLGGEYSIALEDIKELPGRVFDKYVKRMRLYLLGALFPLVNMLCVGLLVRDLERLQTALVSRFPSFVSLRRQFEKVCILLACMSVLCAGLLLFQGENFENMGANLFGAINPTFIKWGGVYCYLVSLAMSLWSLTKLRRLPS</sequence>
<feature type="transmembrane region" description="Helical" evidence="1">
    <location>
        <begin position="217"/>
        <end position="237"/>
    </location>
</feature>
<evidence type="ECO:0000256" key="1">
    <source>
        <dbReference type="SAM" id="Phobius"/>
    </source>
</evidence>
<organism evidence="2 3">
    <name type="scientific">Pseudomonas syringae</name>
    <dbReference type="NCBI Taxonomy" id="317"/>
    <lineage>
        <taxon>Bacteria</taxon>
        <taxon>Pseudomonadati</taxon>
        <taxon>Pseudomonadota</taxon>
        <taxon>Gammaproteobacteria</taxon>
        <taxon>Pseudomonadales</taxon>
        <taxon>Pseudomonadaceae</taxon>
        <taxon>Pseudomonas</taxon>
    </lineage>
</organism>
<dbReference type="AlphaFoldDB" id="A0A1C7Z8Y3"/>
<protein>
    <submittedName>
        <fullName evidence="2">Uncharacterized protein</fullName>
    </submittedName>
</protein>
<evidence type="ECO:0000313" key="3">
    <source>
        <dbReference type="Proteomes" id="UP000093104"/>
    </source>
</evidence>
<name>A0A1C7Z8Y3_PSESX</name>
<accession>A0A1C7Z8Y3</accession>
<comment type="caution">
    <text evidence="2">The sequence shown here is derived from an EMBL/GenBank/DDBJ whole genome shotgun (WGS) entry which is preliminary data.</text>
</comment>
<keyword evidence="1" id="KW-1133">Transmembrane helix</keyword>
<feature type="transmembrane region" description="Helical" evidence="1">
    <location>
        <begin position="174"/>
        <end position="196"/>
    </location>
</feature>
<dbReference type="EMBL" id="LGSI01000031">
    <property type="protein sequence ID" value="OCR25650.1"/>
    <property type="molecule type" value="Genomic_DNA"/>
</dbReference>
<gene>
    <name evidence="2" type="ORF">AFK24_07955</name>
</gene>
<keyword evidence="1" id="KW-0812">Transmembrane</keyword>
<dbReference type="Proteomes" id="UP000093104">
    <property type="component" value="Unassembled WGS sequence"/>
</dbReference>
<feature type="transmembrane region" description="Helical" evidence="1">
    <location>
        <begin position="257"/>
        <end position="277"/>
    </location>
</feature>
<evidence type="ECO:0000313" key="2">
    <source>
        <dbReference type="EMBL" id="OCR25650.1"/>
    </source>
</evidence>
<dbReference type="RefSeq" id="WP_065832740.1">
    <property type="nucleotide sequence ID" value="NZ_LGSI01000031.1"/>
</dbReference>
<reference evidence="2 3" key="1">
    <citation type="submission" date="2015-07" db="EMBL/GenBank/DDBJ databases">
        <title>Draft genome sequence of a diazotrophic, plant growth-promoting rhizobacterium of the Pseudomonas syringae complex.</title>
        <authorList>
            <person name="Patten C.L."/>
            <person name="Jeong H."/>
        </authorList>
    </citation>
    <scope>NUCLEOTIDE SEQUENCE [LARGE SCALE GENOMIC DNA]</scope>
    <source>
        <strain evidence="2 3">GR12-2</strain>
    </source>
</reference>
<proteinExistence type="predicted"/>